<feature type="transmembrane region" description="Helical" evidence="5">
    <location>
        <begin position="401"/>
        <end position="421"/>
    </location>
</feature>
<keyword evidence="2 5" id="KW-0812">Transmembrane</keyword>
<dbReference type="InterPro" id="IPR036259">
    <property type="entry name" value="MFS_trans_sf"/>
</dbReference>
<keyword evidence="4 5" id="KW-0472">Membrane</keyword>
<feature type="transmembrane region" description="Helical" evidence="5">
    <location>
        <begin position="307"/>
        <end position="327"/>
    </location>
</feature>
<name>A0A1B8HLD6_9GAMM</name>
<feature type="transmembrane region" description="Helical" evidence="5">
    <location>
        <begin position="83"/>
        <end position="103"/>
    </location>
</feature>
<dbReference type="Gene3D" id="1.20.1250.20">
    <property type="entry name" value="MFS general substrate transporter like domains"/>
    <property type="match status" value="1"/>
</dbReference>
<dbReference type="EMBL" id="LZEX01000005">
    <property type="protein sequence ID" value="OBU10233.1"/>
    <property type="molecule type" value="Genomic_DNA"/>
</dbReference>
<feature type="transmembrane region" description="Helical" evidence="5">
    <location>
        <begin position="362"/>
        <end position="381"/>
    </location>
</feature>
<dbReference type="PROSITE" id="PS50850">
    <property type="entry name" value="MFS"/>
    <property type="match status" value="1"/>
</dbReference>
<dbReference type="RefSeq" id="WP_067422194.1">
    <property type="nucleotide sequence ID" value="NZ_LZEX01000005.1"/>
</dbReference>
<evidence type="ECO:0000259" key="6">
    <source>
        <dbReference type="PROSITE" id="PS50850"/>
    </source>
</evidence>
<dbReference type="STRING" id="368603.AYY16_14270"/>
<dbReference type="Gene3D" id="1.20.1720.10">
    <property type="entry name" value="Multidrug resistance protein D"/>
    <property type="match status" value="1"/>
</dbReference>
<evidence type="ECO:0000256" key="3">
    <source>
        <dbReference type="ARBA" id="ARBA00022989"/>
    </source>
</evidence>
<evidence type="ECO:0000313" key="7">
    <source>
        <dbReference type="EMBL" id="OBU10233.1"/>
    </source>
</evidence>
<feature type="domain" description="Major facilitator superfamily (MFS) profile" evidence="6">
    <location>
        <begin position="19"/>
        <end position="464"/>
    </location>
</feature>
<feature type="transmembrane region" description="Helical" evidence="5">
    <location>
        <begin position="334"/>
        <end position="356"/>
    </location>
</feature>
<feature type="transmembrane region" description="Helical" evidence="5">
    <location>
        <begin position="233"/>
        <end position="251"/>
    </location>
</feature>
<feature type="transmembrane region" description="Helical" evidence="5">
    <location>
        <begin position="53"/>
        <end position="71"/>
    </location>
</feature>
<dbReference type="GO" id="GO:0022857">
    <property type="term" value="F:transmembrane transporter activity"/>
    <property type="evidence" value="ECO:0007669"/>
    <property type="project" value="InterPro"/>
</dbReference>
<reference evidence="7 8" key="1">
    <citation type="submission" date="2016-06" db="EMBL/GenBank/DDBJ databases">
        <authorList>
            <person name="Kjaerup R.B."/>
            <person name="Dalgaard T.S."/>
            <person name="Juul-Madsen H.R."/>
        </authorList>
    </citation>
    <scope>NUCLEOTIDE SEQUENCE [LARGE SCALE GENOMIC DNA]</scope>
    <source>
        <strain evidence="7 8">GCSL-Mp3</strain>
    </source>
</reference>
<evidence type="ECO:0000256" key="4">
    <source>
        <dbReference type="ARBA" id="ARBA00023136"/>
    </source>
</evidence>
<evidence type="ECO:0000256" key="1">
    <source>
        <dbReference type="ARBA" id="ARBA00004141"/>
    </source>
</evidence>
<feature type="transmembrane region" description="Helical" evidence="5">
    <location>
        <begin position="142"/>
        <end position="164"/>
    </location>
</feature>
<gene>
    <name evidence="7" type="ORF">AYY17_16745</name>
</gene>
<comment type="caution">
    <text evidence="7">The sequence shown here is derived from an EMBL/GenBank/DDBJ whole genome shotgun (WGS) entry which is preliminary data.</text>
</comment>
<feature type="transmembrane region" description="Helical" evidence="5">
    <location>
        <begin position="272"/>
        <end position="295"/>
    </location>
</feature>
<sequence length="468" mass="49506">MLPDDGRWRDLFSGKNAAISIALSLGVVIHAVNILMATTILPSVVEDIGGLNLYAWNTTLFVAASIVGSVFSARILSVYGARVAYLLAVIVFFAGSLACTLAPRMDIMLLGRAVQGFGGGVMFALSYAMINLVYVPALWPRAMALISGMWGVATLVGPAVGGIFAELNAWRYAFGVMLPLMVVYGLFLLTIMPKKQKTTENEPGQRLPLIQLTLLTAAVLIVSAGSLSPDVTLNVFGVVAALLLLILLAVVEQRSSSRLLPRNTFRRGSHHAALYITISLLAIGMTCEVFVPYFLQRLHGQSPLASGYMSALMAAGWTVSEIISAGWKGAKMRASILLGPLFVLAGLVLLALTLSVPSAGTWGIMSPILLGLSLVGFGIGFGWPHLLTRILQVAATEDKEVAAASITTVQLFATALGAALAGMIVNVNGFNDGTLTGVMSSAYWLMMLLAIAPLIAIFTARRCAAISY</sequence>
<accession>A0A1B8HLD6</accession>
<dbReference type="PANTHER" id="PTHR23501:SF154">
    <property type="entry name" value="MULTIDRUG-EFFLUX TRANSPORTER RV1634-RELATED"/>
    <property type="match status" value="1"/>
</dbReference>
<dbReference type="GO" id="GO:0005886">
    <property type="term" value="C:plasma membrane"/>
    <property type="evidence" value="ECO:0007669"/>
    <property type="project" value="TreeGrafter"/>
</dbReference>
<dbReference type="SUPFAM" id="SSF103473">
    <property type="entry name" value="MFS general substrate transporter"/>
    <property type="match status" value="1"/>
</dbReference>
<feature type="transmembrane region" description="Helical" evidence="5">
    <location>
        <begin position="21"/>
        <end position="41"/>
    </location>
</feature>
<evidence type="ECO:0000256" key="5">
    <source>
        <dbReference type="SAM" id="Phobius"/>
    </source>
</evidence>
<evidence type="ECO:0000313" key="8">
    <source>
        <dbReference type="Proteomes" id="UP000092247"/>
    </source>
</evidence>
<proteinExistence type="predicted"/>
<feature type="transmembrane region" description="Helical" evidence="5">
    <location>
        <begin position="441"/>
        <end position="460"/>
    </location>
</feature>
<feature type="transmembrane region" description="Helical" evidence="5">
    <location>
        <begin position="170"/>
        <end position="189"/>
    </location>
</feature>
<feature type="transmembrane region" description="Helical" evidence="5">
    <location>
        <begin position="209"/>
        <end position="227"/>
    </location>
</feature>
<dbReference type="InterPro" id="IPR011701">
    <property type="entry name" value="MFS"/>
</dbReference>
<dbReference type="Pfam" id="PF07690">
    <property type="entry name" value="MFS_1"/>
    <property type="match status" value="1"/>
</dbReference>
<keyword evidence="3 5" id="KW-1133">Transmembrane helix</keyword>
<dbReference type="InterPro" id="IPR020846">
    <property type="entry name" value="MFS_dom"/>
</dbReference>
<comment type="subcellular location">
    <subcellularLocation>
        <location evidence="1">Membrane</location>
        <topology evidence="1">Multi-pass membrane protein</topology>
    </subcellularLocation>
</comment>
<protein>
    <submittedName>
        <fullName evidence="7">MFS transporter</fullName>
    </submittedName>
</protein>
<dbReference type="PANTHER" id="PTHR23501">
    <property type="entry name" value="MAJOR FACILITATOR SUPERFAMILY"/>
    <property type="match status" value="1"/>
</dbReference>
<dbReference type="Proteomes" id="UP000092247">
    <property type="component" value="Unassembled WGS sequence"/>
</dbReference>
<dbReference type="AlphaFoldDB" id="A0A1B8HLD6"/>
<feature type="transmembrane region" description="Helical" evidence="5">
    <location>
        <begin position="109"/>
        <end position="130"/>
    </location>
</feature>
<organism evidence="7 8">
    <name type="scientific">Morganella psychrotolerans</name>
    <dbReference type="NCBI Taxonomy" id="368603"/>
    <lineage>
        <taxon>Bacteria</taxon>
        <taxon>Pseudomonadati</taxon>
        <taxon>Pseudomonadota</taxon>
        <taxon>Gammaproteobacteria</taxon>
        <taxon>Enterobacterales</taxon>
        <taxon>Morganellaceae</taxon>
        <taxon>Morganella</taxon>
    </lineage>
</organism>
<evidence type="ECO:0000256" key="2">
    <source>
        <dbReference type="ARBA" id="ARBA00022692"/>
    </source>
</evidence>